<dbReference type="InterPro" id="IPR013083">
    <property type="entry name" value="Znf_RING/FYVE/PHD"/>
</dbReference>
<evidence type="ECO:0000313" key="12">
    <source>
        <dbReference type="RefSeq" id="XP_011503717.1"/>
    </source>
</evidence>
<evidence type="ECO:0000259" key="10">
    <source>
        <dbReference type="PROSITE" id="PS50119"/>
    </source>
</evidence>
<feature type="chain" id="PRO_5042597131" description="RING finger protein 207" evidence="8">
    <location>
        <begin position="18"/>
        <end position="935"/>
    </location>
</feature>
<keyword evidence="11" id="KW-1185">Reference proteome</keyword>
<dbReference type="GO" id="GO:0044325">
    <property type="term" value="F:transmembrane transporter binding"/>
    <property type="evidence" value="ECO:0007669"/>
    <property type="project" value="TreeGrafter"/>
</dbReference>
<evidence type="ECO:0000256" key="1">
    <source>
        <dbReference type="ARBA" id="ARBA00021526"/>
    </source>
</evidence>
<dbReference type="AlphaFoldDB" id="A0AAJ7E100"/>
<evidence type="ECO:0000256" key="5">
    <source>
        <dbReference type="PROSITE-ProRule" id="PRU00024"/>
    </source>
</evidence>
<evidence type="ECO:0000256" key="8">
    <source>
        <dbReference type="SAM" id="SignalP"/>
    </source>
</evidence>
<dbReference type="GO" id="GO:0008270">
    <property type="term" value="F:zinc ion binding"/>
    <property type="evidence" value="ECO:0007669"/>
    <property type="project" value="UniProtKB-KW"/>
</dbReference>
<dbReference type="GO" id="GO:0048471">
    <property type="term" value="C:perinuclear region of cytoplasm"/>
    <property type="evidence" value="ECO:0007669"/>
    <property type="project" value="TreeGrafter"/>
</dbReference>
<keyword evidence="4" id="KW-0862">Zinc</keyword>
<feature type="region of interest" description="Disordered" evidence="7">
    <location>
        <begin position="669"/>
        <end position="710"/>
    </location>
</feature>
<feature type="compositionally biased region" description="Basic and acidic residues" evidence="7">
    <location>
        <begin position="669"/>
        <end position="684"/>
    </location>
</feature>
<evidence type="ECO:0000313" key="11">
    <source>
        <dbReference type="Proteomes" id="UP000695007"/>
    </source>
</evidence>
<dbReference type="InterPro" id="IPR000315">
    <property type="entry name" value="Znf_B-box"/>
</dbReference>
<dbReference type="CDD" id="cd19814">
    <property type="entry name" value="Bbox1_RNF207-like"/>
    <property type="match status" value="1"/>
</dbReference>
<dbReference type="SMART" id="SM00336">
    <property type="entry name" value="BBOX"/>
    <property type="match status" value="1"/>
</dbReference>
<dbReference type="InterPro" id="IPR017907">
    <property type="entry name" value="Znf_RING_CS"/>
</dbReference>
<dbReference type="PANTHER" id="PTHR22635:SF0">
    <property type="entry name" value="RING FINGER PROTEIN 207"/>
    <property type="match status" value="1"/>
</dbReference>
<dbReference type="InterPro" id="IPR027370">
    <property type="entry name" value="Znf-RING_euk"/>
</dbReference>
<dbReference type="Gene3D" id="1.20.58.1540">
    <property type="entry name" value="Actin interacting protein 3, C-terminal domain"/>
    <property type="match status" value="1"/>
</dbReference>
<dbReference type="GeneID" id="105366840"/>
<dbReference type="KEGG" id="csol:105366840"/>
<dbReference type="SUPFAM" id="SSF57850">
    <property type="entry name" value="RING/U-box"/>
    <property type="match status" value="1"/>
</dbReference>
<protein>
    <recommendedName>
        <fullName evidence="1">RING finger protein 207</fullName>
    </recommendedName>
</protein>
<feature type="domain" description="RING-type" evidence="9">
    <location>
        <begin position="62"/>
        <end position="100"/>
    </location>
</feature>
<dbReference type="Gene3D" id="3.30.40.10">
    <property type="entry name" value="Zinc/RING finger domain, C3HC4 (zinc finger)"/>
    <property type="match status" value="1"/>
</dbReference>
<evidence type="ECO:0000256" key="4">
    <source>
        <dbReference type="ARBA" id="ARBA00022833"/>
    </source>
</evidence>
<gene>
    <name evidence="12" type="primary">LOC105366840</name>
</gene>
<evidence type="ECO:0000256" key="7">
    <source>
        <dbReference type="SAM" id="MobiDB-lite"/>
    </source>
</evidence>
<sequence>MCFVFYGIALLISRCLANNISATKHEEMASSNFIRSDAIDSENVDDASVSAPTVISRNPLLCSICHDYYNDPCLLSCFHTFCVRCLRGPQLDGKISCPICGQTTQMKDGAQQPPIDQLMRQLVELANCENPPCANCEKRDKTTMFFCTTCGQALCTHCREHTHRAKMFSSHEVIHMSKCKKDTQRRCHSHGEQYIMFNQTDKCMLCATCFRDTPADVRLHCVDIDTAWQQTSKKMEHAVNSICELQAAMREGLLDLKSQLDELKHNVDTEKRGLNAYCQGIQEAVNKTHSTVLLELHRDFDIKEKMVRTQLLSLGIVLPALQTHLGLCTAFTSATSKYQFLELAHPMLERLGRVAQLGHLSRPPLLNAHLNSSYKSEFARTLQPFVIGLALMPKEIIYDHMQLQSSQKQDTHLIQQCKSDLKLQTKSVYESSRFNNHCKIFDNELQELSNQLKTVKERLGELHRDVTLLRRANTLTLGTRYENVSRDCSLLEQQLEYQQVELERLRTMFDALWEEQYSRIQLEKEIFYSQMNNILSLKGEVKQLHTVAQQLEPFIKSFVTGINPSELNTIASDINSQKHFQALLDHLGCLKIQEPTTPSTKEYRHQRNCSANDNAMYTKDSKEIPTRCRTPCSGTETVLDSSGNIVVYETKLESKRGVLSQLIEKARIKEDRKKSTGSEEVRDRSHTRRSRKFPENIKPKTPPGHSSTSKVLSLYRTLKGGNCGNDVSIEVIEHQVSNLPPQQLIHQDDEYEYQRISEASSVGEVKKRVQAQVHPVPEEVISLKNSEDMLYANETTSVNKRERRRRRASCDSLSTGSESRRSSITDGAQGLSAQDTGKTLVFLIGSSPTSSSLTHKQRSWETFPRPKSKRNICVSYGNTNSGNVSGDGDSIKKADSFEGHEEAVRTLVAAVQETRSQLRQHHFHQHRYHRKNKTN</sequence>
<evidence type="ECO:0000256" key="6">
    <source>
        <dbReference type="SAM" id="Coils"/>
    </source>
</evidence>
<accession>A0AAJ7E100</accession>
<reference evidence="12" key="1">
    <citation type="submission" date="2025-08" db="UniProtKB">
        <authorList>
            <consortium name="RefSeq"/>
        </authorList>
    </citation>
    <scope>IDENTIFICATION</scope>
</reference>
<dbReference type="InterPro" id="IPR039320">
    <property type="entry name" value="RNF207"/>
</dbReference>
<dbReference type="PROSITE" id="PS50089">
    <property type="entry name" value="ZF_RING_2"/>
    <property type="match status" value="1"/>
</dbReference>
<dbReference type="GO" id="GO:0030544">
    <property type="term" value="F:Hsp70 protein binding"/>
    <property type="evidence" value="ECO:0007669"/>
    <property type="project" value="InterPro"/>
</dbReference>
<dbReference type="PANTHER" id="PTHR22635">
    <property type="entry name" value="RING FINGER PROTEIN 207"/>
    <property type="match status" value="1"/>
</dbReference>
<evidence type="ECO:0000256" key="3">
    <source>
        <dbReference type="ARBA" id="ARBA00022771"/>
    </source>
</evidence>
<dbReference type="Proteomes" id="UP000695007">
    <property type="component" value="Unplaced"/>
</dbReference>
<dbReference type="InterPro" id="IPR001841">
    <property type="entry name" value="Znf_RING"/>
</dbReference>
<dbReference type="PROSITE" id="PS00518">
    <property type="entry name" value="ZF_RING_1"/>
    <property type="match status" value="1"/>
</dbReference>
<feature type="domain" description="B box-type" evidence="10">
    <location>
        <begin position="133"/>
        <end position="176"/>
    </location>
</feature>
<evidence type="ECO:0000256" key="2">
    <source>
        <dbReference type="ARBA" id="ARBA00022723"/>
    </source>
</evidence>
<dbReference type="SMART" id="SM00184">
    <property type="entry name" value="RING"/>
    <property type="match status" value="1"/>
</dbReference>
<proteinExistence type="predicted"/>
<keyword evidence="6" id="KW-0175">Coiled coil</keyword>
<keyword evidence="3 5" id="KW-0863">Zinc-finger</keyword>
<dbReference type="Gene3D" id="3.30.160.60">
    <property type="entry name" value="Classic Zinc Finger"/>
    <property type="match status" value="1"/>
</dbReference>
<dbReference type="RefSeq" id="XP_011503717.1">
    <property type="nucleotide sequence ID" value="XM_011505415.1"/>
</dbReference>
<name>A0AAJ7E100_9HYME</name>
<dbReference type="Pfam" id="PF13445">
    <property type="entry name" value="zf-RING_UBOX"/>
    <property type="match status" value="1"/>
</dbReference>
<feature type="coiled-coil region" evidence="6">
    <location>
        <begin position="438"/>
        <end position="465"/>
    </location>
</feature>
<dbReference type="PROSITE" id="PS50119">
    <property type="entry name" value="ZF_BBOX"/>
    <property type="match status" value="1"/>
</dbReference>
<keyword evidence="8" id="KW-0732">Signal</keyword>
<organism evidence="11 12">
    <name type="scientific">Ceratosolen solmsi marchali</name>
    <dbReference type="NCBI Taxonomy" id="326594"/>
    <lineage>
        <taxon>Eukaryota</taxon>
        <taxon>Metazoa</taxon>
        <taxon>Ecdysozoa</taxon>
        <taxon>Arthropoda</taxon>
        <taxon>Hexapoda</taxon>
        <taxon>Insecta</taxon>
        <taxon>Pterygota</taxon>
        <taxon>Neoptera</taxon>
        <taxon>Endopterygota</taxon>
        <taxon>Hymenoptera</taxon>
        <taxon>Apocrita</taxon>
        <taxon>Proctotrupomorpha</taxon>
        <taxon>Chalcidoidea</taxon>
        <taxon>Agaonidae</taxon>
        <taxon>Agaoninae</taxon>
        <taxon>Ceratosolen</taxon>
    </lineage>
</organism>
<evidence type="ECO:0000259" key="9">
    <source>
        <dbReference type="PROSITE" id="PS50089"/>
    </source>
</evidence>
<feature type="signal peptide" evidence="8">
    <location>
        <begin position="1"/>
        <end position="17"/>
    </location>
</feature>
<feature type="region of interest" description="Disordered" evidence="7">
    <location>
        <begin position="792"/>
        <end position="831"/>
    </location>
</feature>
<keyword evidence="2" id="KW-0479">Metal-binding</keyword>